<accession>A0A6I3M7W8</accession>
<comment type="caution">
    <text evidence="4">The sequence shown here is derived from an EMBL/GenBank/DDBJ whole genome shotgun (WGS) entry which is preliminary data.</text>
</comment>
<dbReference type="PROSITE" id="PS50977">
    <property type="entry name" value="HTH_TETR_2"/>
    <property type="match status" value="1"/>
</dbReference>
<dbReference type="PRINTS" id="PR00455">
    <property type="entry name" value="HTHTETR"/>
</dbReference>
<evidence type="ECO:0000256" key="2">
    <source>
        <dbReference type="PROSITE-ProRule" id="PRU00335"/>
    </source>
</evidence>
<reference evidence="4 5" key="1">
    <citation type="submission" date="2019-11" db="EMBL/GenBank/DDBJ databases">
        <title>Agromyces kandeliae sp. nov., isolated from mangrove soil.</title>
        <authorList>
            <person name="Wang R."/>
        </authorList>
    </citation>
    <scope>NUCLEOTIDE SEQUENCE [LARGE SCALE GENOMIC DNA]</scope>
    <source>
        <strain evidence="4 5">JCM 11433</strain>
    </source>
</reference>
<dbReference type="InterPro" id="IPR001647">
    <property type="entry name" value="HTH_TetR"/>
</dbReference>
<evidence type="ECO:0000313" key="4">
    <source>
        <dbReference type="EMBL" id="MTH69434.1"/>
    </source>
</evidence>
<dbReference type="PANTHER" id="PTHR30055">
    <property type="entry name" value="HTH-TYPE TRANSCRIPTIONAL REGULATOR RUTR"/>
    <property type="match status" value="1"/>
</dbReference>
<dbReference type="PANTHER" id="PTHR30055:SF231">
    <property type="entry name" value="TRANSCRIPTIONAL REGULATORY PROTEIN (PROBABLY DEOR-FAMILY)-RELATED"/>
    <property type="match status" value="1"/>
</dbReference>
<feature type="domain" description="HTH tetR-type" evidence="3">
    <location>
        <begin position="13"/>
        <end position="73"/>
    </location>
</feature>
<dbReference type="EMBL" id="WMLB01000031">
    <property type="protein sequence ID" value="MTH69434.1"/>
    <property type="molecule type" value="Genomic_DNA"/>
</dbReference>
<protein>
    <submittedName>
        <fullName evidence="4">TetR family transcriptional regulator</fullName>
    </submittedName>
</protein>
<name>A0A6I3M7W8_9MICO</name>
<dbReference type="SUPFAM" id="SSF46689">
    <property type="entry name" value="Homeodomain-like"/>
    <property type="match status" value="1"/>
</dbReference>
<evidence type="ECO:0000313" key="5">
    <source>
        <dbReference type="Proteomes" id="UP000433071"/>
    </source>
</evidence>
<dbReference type="InterPro" id="IPR041583">
    <property type="entry name" value="TetR_C_31"/>
</dbReference>
<dbReference type="Proteomes" id="UP000433071">
    <property type="component" value="Unassembled WGS sequence"/>
</dbReference>
<dbReference type="GO" id="GO:0000976">
    <property type="term" value="F:transcription cis-regulatory region binding"/>
    <property type="evidence" value="ECO:0007669"/>
    <property type="project" value="TreeGrafter"/>
</dbReference>
<keyword evidence="1 2" id="KW-0238">DNA-binding</keyword>
<feature type="DNA-binding region" description="H-T-H motif" evidence="2">
    <location>
        <begin position="36"/>
        <end position="55"/>
    </location>
</feature>
<dbReference type="OrthoDB" id="7506349at2"/>
<dbReference type="AlphaFoldDB" id="A0A6I3M7W8"/>
<gene>
    <name evidence="4" type="ORF">GJ743_13755</name>
</gene>
<evidence type="ECO:0000256" key="1">
    <source>
        <dbReference type="ARBA" id="ARBA00023125"/>
    </source>
</evidence>
<sequence>MSTTHGTGRRYDPERRRRIVEAGLRVVAERGISGLTFRAVADAADVPLGSTTYHFADKDELLEAVVELSRERNREFTERTLRDGVERLGLLGGICNLVEELTVRQHRLLVLEHDLFLSALRHPRLREQSRQWSHDFVDTVSEYTGPATAETLGLLFDGICLQSALFDVMFFASDVEPHLRVVLGAAADAPVDGRRR</sequence>
<dbReference type="GO" id="GO:0003700">
    <property type="term" value="F:DNA-binding transcription factor activity"/>
    <property type="evidence" value="ECO:0007669"/>
    <property type="project" value="TreeGrafter"/>
</dbReference>
<proteinExistence type="predicted"/>
<dbReference type="RefSeq" id="WP_155052486.1">
    <property type="nucleotide sequence ID" value="NZ_BAAAIB010000011.1"/>
</dbReference>
<dbReference type="Gene3D" id="1.10.357.10">
    <property type="entry name" value="Tetracycline Repressor, domain 2"/>
    <property type="match status" value="1"/>
</dbReference>
<dbReference type="Pfam" id="PF00440">
    <property type="entry name" value="TetR_N"/>
    <property type="match status" value="1"/>
</dbReference>
<dbReference type="InterPro" id="IPR009057">
    <property type="entry name" value="Homeodomain-like_sf"/>
</dbReference>
<evidence type="ECO:0000259" key="3">
    <source>
        <dbReference type="PROSITE" id="PS50977"/>
    </source>
</evidence>
<keyword evidence="5" id="KW-1185">Reference proteome</keyword>
<organism evidence="4 5">
    <name type="scientific">Agromyces bracchium</name>
    <dbReference type="NCBI Taxonomy" id="88376"/>
    <lineage>
        <taxon>Bacteria</taxon>
        <taxon>Bacillati</taxon>
        <taxon>Actinomycetota</taxon>
        <taxon>Actinomycetes</taxon>
        <taxon>Micrococcales</taxon>
        <taxon>Microbacteriaceae</taxon>
        <taxon>Agromyces</taxon>
    </lineage>
</organism>
<dbReference type="InterPro" id="IPR050109">
    <property type="entry name" value="HTH-type_TetR-like_transc_reg"/>
</dbReference>
<dbReference type="Pfam" id="PF17940">
    <property type="entry name" value="TetR_C_31"/>
    <property type="match status" value="1"/>
</dbReference>